<feature type="transmembrane region" description="Helical" evidence="1">
    <location>
        <begin position="64"/>
        <end position="87"/>
    </location>
</feature>
<feature type="transmembrane region" description="Helical" evidence="1">
    <location>
        <begin position="20"/>
        <end position="43"/>
    </location>
</feature>
<reference evidence="2 3" key="1">
    <citation type="submission" date="2019-10" db="EMBL/GenBank/DDBJ databases">
        <title>Extracellular Electron Transfer in a Candidatus Methanoperedens spp. Enrichment Culture.</title>
        <authorList>
            <person name="Berger S."/>
            <person name="Rangel Shaw D."/>
            <person name="Berben T."/>
            <person name="In 'T Zandt M."/>
            <person name="Frank J."/>
            <person name="Reimann J."/>
            <person name="Jetten M.S.M."/>
            <person name="Welte C.U."/>
        </authorList>
    </citation>
    <scope>NUCLEOTIDE SEQUENCE [LARGE SCALE GENOMIC DNA]</scope>
    <source>
        <strain evidence="2">SB12</strain>
    </source>
</reference>
<proteinExistence type="predicted"/>
<name>A0A833GXD5_9LEPT</name>
<dbReference type="EMBL" id="WBUI01000041">
    <property type="protein sequence ID" value="KAB2928937.1"/>
    <property type="molecule type" value="Genomic_DNA"/>
</dbReference>
<evidence type="ECO:0000313" key="3">
    <source>
        <dbReference type="Proteomes" id="UP000460298"/>
    </source>
</evidence>
<protein>
    <submittedName>
        <fullName evidence="2">Uncharacterized protein</fullName>
    </submittedName>
</protein>
<sequence length="197" mass="22673">MNDEYNPYRPSLTPVETTSYGWWRFVFRMACVTQALEHLFVYLTFSDRLVMSSTVNGGFEPVRLIVQVAMAGVLLRATGLRVFLFLILSHIVYRSMSMLTYSALLSYALPLHLAFYTQICLLSYAIWRIPAEYSGQTIRQLFSVSLVIWLGLSLLSPSYNSIMRQVANLVLIACNLLTFASFWNFDFEKKGEIRFKT</sequence>
<keyword evidence="1" id="KW-0472">Membrane</keyword>
<dbReference type="Proteomes" id="UP000460298">
    <property type="component" value="Unassembled WGS sequence"/>
</dbReference>
<evidence type="ECO:0000256" key="1">
    <source>
        <dbReference type="SAM" id="Phobius"/>
    </source>
</evidence>
<dbReference type="AlphaFoldDB" id="A0A833GXD5"/>
<keyword evidence="1" id="KW-1133">Transmembrane helix</keyword>
<feature type="transmembrane region" description="Helical" evidence="1">
    <location>
        <begin position="165"/>
        <end position="185"/>
    </location>
</feature>
<organism evidence="2 3">
    <name type="scientific">Leptonema illini</name>
    <dbReference type="NCBI Taxonomy" id="183"/>
    <lineage>
        <taxon>Bacteria</taxon>
        <taxon>Pseudomonadati</taxon>
        <taxon>Spirochaetota</taxon>
        <taxon>Spirochaetia</taxon>
        <taxon>Leptospirales</taxon>
        <taxon>Leptospiraceae</taxon>
        <taxon>Leptonema</taxon>
    </lineage>
</organism>
<accession>A0A833GXD5</accession>
<gene>
    <name evidence="2" type="ORF">F9K24_21335</name>
</gene>
<feature type="transmembrane region" description="Helical" evidence="1">
    <location>
        <begin position="141"/>
        <end position="159"/>
    </location>
</feature>
<evidence type="ECO:0000313" key="2">
    <source>
        <dbReference type="EMBL" id="KAB2928937.1"/>
    </source>
</evidence>
<keyword evidence="1" id="KW-0812">Transmembrane</keyword>
<feature type="transmembrane region" description="Helical" evidence="1">
    <location>
        <begin position="107"/>
        <end position="129"/>
    </location>
</feature>
<comment type="caution">
    <text evidence="2">The sequence shown here is derived from an EMBL/GenBank/DDBJ whole genome shotgun (WGS) entry which is preliminary data.</text>
</comment>